<dbReference type="PATRIC" id="fig|1473.5.peg.1884"/>
<proteinExistence type="inferred from homology"/>
<dbReference type="OrthoDB" id="9769523at2"/>
<evidence type="ECO:0000256" key="1">
    <source>
        <dbReference type="ARBA" id="ARBA00007061"/>
    </source>
</evidence>
<reference evidence="8" key="1">
    <citation type="submission" date="2015-07" db="EMBL/GenBank/DDBJ databases">
        <title>Fjat-10053 dsm26.</title>
        <authorList>
            <person name="Liu B."/>
            <person name="Wang J."/>
            <person name="Zhu Y."/>
            <person name="Liu G."/>
            <person name="Chen Q."/>
            <person name="Chen Z."/>
            <person name="Lan J."/>
            <person name="Che J."/>
            <person name="Ge C."/>
            <person name="Shi H."/>
            <person name="Pan Z."/>
            <person name="Liu X."/>
        </authorList>
    </citation>
    <scope>NUCLEOTIDE SEQUENCE [LARGE SCALE GENOMIC DNA]</scope>
    <source>
        <strain evidence="8">DSM 26</strain>
    </source>
</reference>
<dbReference type="CDD" id="cd00827">
    <property type="entry name" value="init_cond_enzymes"/>
    <property type="match status" value="1"/>
</dbReference>
<keyword evidence="2" id="KW-0808">Transferase</keyword>
<evidence type="ECO:0000259" key="5">
    <source>
        <dbReference type="Pfam" id="PF01154"/>
    </source>
</evidence>
<sequence length="393" mass="43360">MKIGIDKIGFYAPHLYVDMNNLAKARDVEPAKFTIGIGQEKMAIAPLTQDAVTLAANAAMEILDDSDRAAVDFVIFGTETGVDHSKAAGVYVHHLLNLQPHTRTVEVKQACFGATAGIQMAKGHIALNPDSKVLVLASDIARYGLRTGGEATQGAGAVAMIISKDPKILALEEPSSYLTEDVMDFWRPVYSEYAQVDGKLSNEMYLSFFEKIWNAYKQKTGLGIGDFAAICYHLPYTKMGLKALRTIYDQGTETDKDRLLENLEYSKIYNKHVGNIYTGSLYLSFLSLLEHQSNLNAGDRIGLFSYGSGAVGEFFTGLLQPDYQVHLNTKQHQDLLASRKEVSVEEYEQIFEAKLPKDGTDFELDVDADPAKIKLSGVGGHIRHYMNSSQVKV</sequence>
<feature type="domain" description="Hydroxymethylglutaryl-coenzyme A synthase C-terminal" evidence="6">
    <location>
        <begin position="180"/>
        <end position="247"/>
    </location>
</feature>
<feature type="domain" description="Hydroxymethylglutaryl-coenzyme A synthase N-terminal" evidence="5">
    <location>
        <begin position="2"/>
        <end position="164"/>
    </location>
</feature>
<evidence type="ECO:0000313" key="8">
    <source>
        <dbReference type="Proteomes" id="UP000036780"/>
    </source>
</evidence>
<name>A0A0L0QN19_VIRPA</name>
<dbReference type="PANTHER" id="PTHR43323:SF2">
    <property type="entry name" value="HYDROXYMETHYLGLUTARYL-COA SYNTHASE"/>
    <property type="match status" value="1"/>
</dbReference>
<evidence type="ECO:0000259" key="6">
    <source>
        <dbReference type="Pfam" id="PF08540"/>
    </source>
</evidence>
<evidence type="ECO:0000256" key="4">
    <source>
        <dbReference type="PIRSR" id="PIRSR611554-2"/>
    </source>
</evidence>
<dbReference type="AlphaFoldDB" id="A0A0L0QN19"/>
<dbReference type="InterPro" id="IPR013746">
    <property type="entry name" value="HMG_CoA_synt_C_dom"/>
</dbReference>
<evidence type="ECO:0000313" key="7">
    <source>
        <dbReference type="EMBL" id="KNE19919.1"/>
    </source>
</evidence>
<feature type="binding site" evidence="4">
    <location>
        <position position="275"/>
    </location>
    <ligand>
        <name>(3S)-3-hydroxy-3-methylglutaryl-CoA</name>
        <dbReference type="ChEBI" id="CHEBI:43074"/>
    </ligand>
</feature>
<dbReference type="GO" id="GO:0006084">
    <property type="term" value="P:acetyl-CoA metabolic process"/>
    <property type="evidence" value="ECO:0007669"/>
    <property type="project" value="InterPro"/>
</dbReference>
<dbReference type="GO" id="GO:0004421">
    <property type="term" value="F:hydroxymethylglutaryl-CoA synthase activity"/>
    <property type="evidence" value="ECO:0007669"/>
    <property type="project" value="InterPro"/>
</dbReference>
<feature type="domain" description="Hydroxymethylglutaryl-coenzyme A synthase C-terminal" evidence="6">
    <location>
        <begin position="256"/>
        <end position="353"/>
    </location>
</feature>
<organism evidence="7 8">
    <name type="scientific">Virgibacillus pantothenticus</name>
    <dbReference type="NCBI Taxonomy" id="1473"/>
    <lineage>
        <taxon>Bacteria</taxon>
        <taxon>Bacillati</taxon>
        <taxon>Bacillota</taxon>
        <taxon>Bacilli</taxon>
        <taxon>Bacillales</taxon>
        <taxon>Bacillaceae</taxon>
        <taxon>Virgibacillus</taxon>
    </lineage>
</organism>
<feature type="active site" description="Proton donor/acceptor" evidence="3">
    <location>
        <position position="233"/>
    </location>
</feature>
<evidence type="ECO:0000256" key="3">
    <source>
        <dbReference type="PIRSR" id="PIRSR611554-1"/>
    </source>
</evidence>
<protein>
    <submittedName>
        <fullName evidence="7">Hydroxymethylglutaryl-CoA synthase</fullName>
    </submittedName>
</protein>
<dbReference type="InterPro" id="IPR011554">
    <property type="entry name" value="HMG_CoA_synthase_prok"/>
</dbReference>
<gene>
    <name evidence="7" type="ORF">AFK71_16010</name>
</gene>
<dbReference type="EMBL" id="LGTO01000007">
    <property type="protein sequence ID" value="KNE19919.1"/>
    <property type="molecule type" value="Genomic_DNA"/>
</dbReference>
<feature type="active site" description="Acyl-thioester intermediate" evidence="3">
    <location>
        <position position="111"/>
    </location>
</feature>
<comment type="similarity">
    <text evidence="1">Belongs to the thiolase-like superfamily. HMG-CoA synthase family.</text>
</comment>
<evidence type="ECO:0000256" key="2">
    <source>
        <dbReference type="ARBA" id="ARBA00022679"/>
    </source>
</evidence>
<feature type="binding site" evidence="4">
    <location>
        <position position="143"/>
    </location>
    <ligand>
        <name>(3S)-3-hydroxy-3-methylglutaryl-CoA</name>
        <dbReference type="ChEBI" id="CHEBI:43074"/>
    </ligand>
</feature>
<dbReference type="Proteomes" id="UP000036780">
    <property type="component" value="Unassembled WGS sequence"/>
</dbReference>
<keyword evidence="8" id="KW-1185">Reference proteome</keyword>
<dbReference type="Gene3D" id="3.40.47.10">
    <property type="match status" value="2"/>
</dbReference>
<dbReference type="InterPro" id="IPR013528">
    <property type="entry name" value="HMG_CoA_synth_N"/>
</dbReference>
<feature type="active site" description="Proton donor/acceptor" evidence="3">
    <location>
        <position position="79"/>
    </location>
</feature>
<dbReference type="Pfam" id="PF01154">
    <property type="entry name" value="HMG_CoA_synt_N"/>
    <property type="match status" value="1"/>
</dbReference>
<dbReference type="Pfam" id="PF08540">
    <property type="entry name" value="HMG_CoA_synt_C"/>
    <property type="match status" value="2"/>
</dbReference>
<dbReference type="PANTHER" id="PTHR43323">
    <property type="entry name" value="3-HYDROXY-3-METHYLGLUTARYL COENZYME A SYNTHASE"/>
    <property type="match status" value="1"/>
</dbReference>
<dbReference type="NCBIfam" id="TIGR01835">
    <property type="entry name" value="HMG-CoA-S_prok"/>
    <property type="match status" value="1"/>
</dbReference>
<dbReference type="GeneID" id="66870984"/>
<dbReference type="RefSeq" id="WP_050352481.1">
    <property type="nucleotide sequence ID" value="NZ_CP073011.1"/>
</dbReference>
<feature type="binding site" evidence="4">
    <location>
        <position position="148"/>
    </location>
    <ligand>
        <name>substrate</name>
    </ligand>
</feature>
<dbReference type="InterPro" id="IPR016039">
    <property type="entry name" value="Thiolase-like"/>
</dbReference>
<feature type="binding site" evidence="4">
    <location>
        <position position="242"/>
    </location>
    <ligand>
        <name>(3S)-3-hydroxy-3-methylglutaryl-CoA</name>
        <dbReference type="ChEBI" id="CHEBI:43074"/>
    </ligand>
</feature>
<dbReference type="SUPFAM" id="SSF53901">
    <property type="entry name" value="Thiolase-like"/>
    <property type="match status" value="2"/>
</dbReference>
<accession>A0A0L0QN19</accession>
<comment type="caution">
    <text evidence="7">The sequence shown here is derived from an EMBL/GenBank/DDBJ whole genome shotgun (WGS) entry which is preliminary data.</text>
</comment>